<dbReference type="SUPFAM" id="SSF52540">
    <property type="entry name" value="P-loop containing nucleoside triphosphate hydrolases"/>
    <property type="match status" value="2"/>
</dbReference>
<dbReference type="SMART" id="SM00487">
    <property type="entry name" value="DEXDc"/>
    <property type="match status" value="1"/>
</dbReference>
<evidence type="ECO:0000259" key="1">
    <source>
        <dbReference type="PROSITE" id="PS51192"/>
    </source>
</evidence>
<dbReference type="GO" id="GO:0005524">
    <property type="term" value="F:ATP binding"/>
    <property type="evidence" value="ECO:0007669"/>
    <property type="project" value="InterPro"/>
</dbReference>
<dbReference type="SMART" id="SM00491">
    <property type="entry name" value="HELICc2"/>
    <property type="match status" value="1"/>
</dbReference>
<dbReference type="OrthoDB" id="366844at2"/>
<dbReference type="eggNOG" id="COG1061">
    <property type="taxonomic scope" value="Bacteria"/>
</dbReference>
<dbReference type="GO" id="GO:0006139">
    <property type="term" value="P:nucleobase-containing compound metabolic process"/>
    <property type="evidence" value="ECO:0007669"/>
    <property type="project" value="InterPro"/>
</dbReference>
<evidence type="ECO:0000313" key="3">
    <source>
        <dbReference type="Proteomes" id="UP000051248"/>
    </source>
</evidence>
<accession>A0A0R1KD28</accession>
<dbReference type="Proteomes" id="UP000051248">
    <property type="component" value="Unassembled WGS sequence"/>
</dbReference>
<comment type="caution">
    <text evidence="2">The sequence shown here is derived from an EMBL/GenBank/DDBJ whole genome shotgun (WGS) entry which is preliminary data.</text>
</comment>
<gene>
    <name evidence="2" type="ORF">FD03_GL000851</name>
</gene>
<name>A0A0R1KD28_9LACO</name>
<dbReference type="AlphaFoldDB" id="A0A0R1KD28"/>
<dbReference type="InterPro" id="IPR027417">
    <property type="entry name" value="P-loop_NTPase"/>
</dbReference>
<dbReference type="InterPro" id="IPR006555">
    <property type="entry name" value="ATP-dep_Helicase_C"/>
</dbReference>
<dbReference type="EMBL" id="AZDZ01000001">
    <property type="protein sequence ID" value="KRK81259.1"/>
    <property type="molecule type" value="Genomic_DNA"/>
</dbReference>
<dbReference type="STRING" id="1423775.FD03_GL000851"/>
<keyword evidence="3" id="KW-1185">Reference proteome</keyword>
<dbReference type="Gene3D" id="3.40.50.300">
    <property type="entry name" value="P-loop containing nucleotide triphosphate hydrolases"/>
    <property type="match status" value="2"/>
</dbReference>
<organism evidence="2 3">
    <name type="scientific">Companilactobacillus nodensis DSM 19682 = JCM 14932 = NBRC 107160</name>
    <dbReference type="NCBI Taxonomy" id="1423775"/>
    <lineage>
        <taxon>Bacteria</taxon>
        <taxon>Bacillati</taxon>
        <taxon>Bacillota</taxon>
        <taxon>Bacilli</taxon>
        <taxon>Lactobacillales</taxon>
        <taxon>Lactobacillaceae</taxon>
        <taxon>Companilactobacillus</taxon>
    </lineage>
</organism>
<dbReference type="Pfam" id="PF04851">
    <property type="entry name" value="ResIII"/>
    <property type="match status" value="1"/>
</dbReference>
<protein>
    <recommendedName>
        <fullName evidence="1">Helicase ATP-binding domain-containing protein</fullName>
    </recommendedName>
</protein>
<dbReference type="GO" id="GO:0003677">
    <property type="term" value="F:DNA binding"/>
    <property type="evidence" value="ECO:0007669"/>
    <property type="project" value="InterPro"/>
</dbReference>
<dbReference type="RefSeq" id="WP_025023439.1">
    <property type="nucleotide sequence ID" value="NZ_AZDZ01000001.1"/>
</dbReference>
<sequence>MVDFSKKLKNQVKQVVTNPIKIYESLDRQTEKVGPLRKPQQKILQEWFDSRLEDKDVILKLNTGAGKTLVGLLMLESKRRQNHGIEVFLCNDSNLISQTIHQANLFGIHPVEMDVDKNIPPEVINGEKLLITSVQKVFNGRSVFEHANSSEIDTMVIDDAHASAELIKRSCTIKITKDNNNQLYTDLFNLLSDGLSSQGEGTFEDLKNDKSTTKYEQAFLPVPYWTWIDKCQDITRLISARSDESNEIKFVWPLLRDYLNMCNCIVSSKAIEITPLKYPLNFYTSFANANQRILMSATTASDSVLINDLNIDEQSVRHPLIDPEEKWSGEKMVIIPSLISEELDRSTIVKNFGKSKKRNFGTTAIVPSYYKTKDWEAYGSTVGTTDKLQQALAKFHSGTFDSTLILVNRYDGVDLPDNDTRILLLDSLPNATSLYDRYVDSVVPNSSESLLRKAQKIEQGMGRSVRADTDYSVILFVGPDLVRFIRNPKLQKYFSNQTLKQIKLGVDISREAKKESDLSQSDNKSPLELSFGELITLINQSLGRDDNWKEYYQEQMALVDYSQNTPQNIELIVAKSKLMKMATDPIIEIRKFDTKVQEFIDKYCHSEEERGWYLQLMAQVNYRSSKSRSKLYQVAAYKKNHNLLLPNDWNPVEKIDSLIAHKRLDNMTTQIKTYGTYENLYNSVEEICSSLSFDTESERFEESMDELGKILGFITDRPDKYYKKGPDHLWLVKDNLFFVIEDKSETSTTRDKIYKSETGQMNNSTAWFKKNYPGSEFESFLVIPTLYPDPAGGFNDNVRIIRKNSLKSLKRNLTNFAKEFKGLDFESLSTEKMAEFVKVHHFEVDHFAETYSELHS</sequence>
<dbReference type="PATRIC" id="fig|1423775.4.peg.872"/>
<proteinExistence type="predicted"/>
<dbReference type="PROSITE" id="PS51192">
    <property type="entry name" value="HELICASE_ATP_BIND_1"/>
    <property type="match status" value="1"/>
</dbReference>
<evidence type="ECO:0000313" key="2">
    <source>
        <dbReference type="EMBL" id="KRK81259.1"/>
    </source>
</evidence>
<reference evidence="2 3" key="1">
    <citation type="journal article" date="2015" name="Genome Announc.">
        <title>Expanding the biotechnology potential of lactobacilli through comparative genomics of 213 strains and associated genera.</title>
        <authorList>
            <person name="Sun Z."/>
            <person name="Harris H.M."/>
            <person name="McCann A."/>
            <person name="Guo C."/>
            <person name="Argimon S."/>
            <person name="Zhang W."/>
            <person name="Yang X."/>
            <person name="Jeffery I.B."/>
            <person name="Cooney J.C."/>
            <person name="Kagawa T.F."/>
            <person name="Liu W."/>
            <person name="Song Y."/>
            <person name="Salvetti E."/>
            <person name="Wrobel A."/>
            <person name="Rasinkangas P."/>
            <person name="Parkhill J."/>
            <person name="Rea M.C."/>
            <person name="O'Sullivan O."/>
            <person name="Ritari J."/>
            <person name="Douillard F.P."/>
            <person name="Paul Ross R."/>
            <person name="Yang R."/>
            <person name="Briner A.E."/>
            <person name="Felis G.E."/>
            <person name="de Vos W.M."/>
            <person name="Barrangou R."/>
            <person name="Klaenhammer T.R."/>
            <person name="Caufield P.W."/>
            <person name="Cui Y."/>
            <person name="Zhang H."/>
            <person name="O'Toole P.W."/>
        </authorList>
    </citation>
    <scope>NUCLEOTIDE SEQUENCE [LARGE SCALE GENOMIC DNA]</scope>
    <source>
        <strain evidence="2 3">DSM 19682</strain>
    </source>
</reference>
<feature type="domain" description="Helicase ATP-binding" evidence="1">
    <location>
        <begin position="48"/>
        <end position="317"/>
    </location>
</feature>
<dbReference type="InterPro" id="IPR014001">
    <property type="entry name" value="Helicase_ATP-bd"/>
</dbReference>
<dbReference type="InterPro" id="IPR006935">
    <property type="entry name" value="Helicase/UvrB_N"/>
</dbReference>
<dbReference type="GO" id="GO:0016818">
    <property type="term" value="F:hydrolase activity, acting on acid anhydrides, in phosphorus-containing anhydrides"/>
    <property type="evidence" value="ECO:0007669"/>
    <property type="project" value="InterPro"/>
</dbReference>
<dbReference type="eggNOG" id="COG1199">
    <property type="taxonomic scope" value="Bacteria"/>
</dbReference>
<dbReference type="GO" id="GO:0004386">
    <property type="term" value="F:helicase activity"/>
    <property type="evidence" value="ECO:0007669"/>
    <property type="project" value="InterPro"/>
</dbReference>